<dbReference type="Pfam" id="PF01638">
    <property type="entry name" value="HxlR"/>
    <property type="match status" value="1"/>
</dbReference>
<protein>
    <submittedName>
        <fullName evidence="5">DNA-binding transcriptional regulator, HxlR family</fullName>
    </submittedName>
</protein>
<dbReference type="InterPro" id="IPR036388">
    <property type="entry name" value="WH-like_DNA-bd_sf"/>
</dbReference>
<evidence type="ECO:0000256" key="1">
    <source>
        <dbReference type="ARBA" id="ARBA00023015"/>
    </source>
</evidence>
<dbReference type="Gene3D" id="1.10.10.10">
    <property type="entry name" value="Winged helix-like DNA-binding domain superfamily/Winged helix DNA-binding domain"/>
    <property type="match status" value="1"/>
</dbReference>
<keyword evidence="1" id="KW-0805">Transcription regulation</keyword>
<dbReference type="CDD" id="cd00090">
    <property type="entry name" value="HTH_ARSR"/>
    <property type="match status" value="1"/>
</dbReference>
<proteinExistence type="predicted"/>
<evidence type="ECO:0000313" key="6">
    <source>
        <dbReference type="Proteomes" id="UP000198806"/>
    </source>
</evidence>
<dbReference type="EMBL" id="FOWD01000036">
    <property type="protein sequence ID" value="SFO52712.1"/>
    <property type="molecule type" value="Genomic_DNA"/>
</dbReference>
<evidence type="ECO:0000313" key="5">
    <source>
        <dbReference type="EMBL" id="SFO52712.1"/>
    </source>
</evidence>
<keyword evidence="2 5" id="KW-0238">DNA-binding</keyword>
<keyword evidence="3" id="KW-0804">Transcription</keyword>
<evidence type="ECO:0000256" key="2">
    <source>
        <dbReference type="ARBA" id="ARBA00023125"/>
    </source>
</evidence>
<accession>A0A1I5HWP0</accession>
<gene>
    <name evidence="5" type="ORF">SAMN04489757_13613</name>
</gene>
<dbReference type="InterPro" id="IPR011991">
    <property type="entry name" value="ArsR-like_HTH"/>
</dbReference>
<dbReference type="GO" id="GO:0003677">
    <property type="term" value="F:DNA binding"/>
    <property type="evidence" value="ECO:0007669"/>
    <property type="project" value="UniProtKB-KW"/>
</dbReference>
<sequence>MKNLYNLPCNVAQTLNIIGDKWTLLILRQIMIGRKTYKEMQEGLEGIPSNLLSERLKCLEADGLITTRLYQNHPPRYEYLLTDSGKDLGDIFYSIIMWGEKHLKVCYKQLTHSECGHKIVHQYYCPHCNKTIIEDEINVCAPS</sequence>
<dbReference type="InterPro" id="IPR036390">
    <property type="entry name" value="WH_DNA-bd_sf"/>
</dbReference>
<dbReference type="SUPFAM" id="SSF46785">
    <property type="entry name" value="Winged helix' DNA-binding domain"/>
    <property type="match status" value="1"/>
</dbReference>
<dbReference type="AlphaFoldDB" id="A0A1I5HWP0"/>
<organism evidence="5 6">
    <name type="scientific">Anaerocolumna aminovalerica</name>
    <dbReference type="NCBI Taxonomy" id="1527"/>
    <lineage>
        <taxon>Bacteria</taxon>
        <taxon>Bacillati</taxon>
        <taxon>Bacillota</taxon>
        <taxon>Clostridia</taxon>
        <taxon>Lachnospirales</taxon>
        <taxon>Lachnospiraceae</taxon>
        <taxon>Anaerocolumna</taxon>
    </lineage>
</organism>
<keyword evidence="6" id="KW-1185">Reference proteome</keyword>
<dbReference type="OrthoDB" id="9791143at2"/>
<dbReference type="PANTHER" id="PTHR33204:SF18">
    <property type="entry name" value="TRANSCRIPTIONAL REGULATORY PROTEIN"/>
    <property type="match status" value="1"/>
</dbReference>
<dbReference type="RefSeq" id="WP_091687896.1">
    <property type="nucleotide sequence ID" value="NZ_BAABFM010000061.1"/>
</dbReference>
<name>A0A1I5HWP0_9FIRM</name>
<feature type="domain" description="HTH hxlR-type" evidence="4">
    <location>
        <begin position="9"/>
        <end position="107"/>
    </location>
</feature>
<dbReference type="PROSITE" id="PS51118">
    <property type="entry name" value="HTH_HXLR"/>
    <property type="match status" value="1"/>
</dbReference>
<dbReference type="PANTHER" id="PTHR33204">
    <property type="entry name" value="TRANSCRIPTIONAL REGULATOR, MARR FAMILY"/>
    <property type="match status" value="1"/>
</dbReference>
<dbReference type="InterPro" id="IPR002577">
    <property type="entry name" value="HTH_HxlR"/>
</dbReference>
<evidence type="ECO:0000256" key="3">
    <source>
        <dbReference type="ARBA" id="ARBA00023163"/>
    </source>
</evidence>
<reference evidence="5 6" key="1">
    <citation type="submission" date="2016-10" db="EMBL/GenBank/DDBJ databases">
        <authorList>
            <person name="de Groot N.N."/>
        </authorList>
    </citation>
    <scope>NUCLEOTIDE SEQUENCE [LARGE SCALE GENOMIC DNA]</scope>
    <source>
        <strain evidence="5 6">DSM 1283</strain>
    </source>
</reference>
<dbReference type="STRING" id="1527.SAMN04489757_13613"/>
<evidence type="ECO:0000259" key="4">
    <source>
        <dbReference type="PROSITE" id="PS51118"/>
    </source>
</evidence>
<dbReference type="Proteomes" id="UP000198806">
    <property type="component" value="Unassembled WGS sequence"/>
</dbReference>